<evidence type="ECO:0000313" key="5">
    <source>
        <dbReference type="EMBL" id="KZT61943.1"/>
    </source>
</evidence>
<evidence type="ECO:0000256" key="1">
    <source>
        <dbReference type="ARBA" id="ARBA00006515"/>
    </source>
</evidence>
<keyword evidence="5" id="KW-0813">Transport</keyword>
<dbReference type="PANTHER" id="PTHR43150:SF2">
    <property type="entry name" value="HYPERKINETIC, ISOFORM M"/>
    <property type="match status" value="1"/>
</dbReference>
<proteinExistence type="inferred from homology"/>
<dbReference type="EMBL" id="KV423919">
    <property type="protein sequence ID" value="KZT61943.1"/>
    <property type="molecule type" value="Genomic_DNA"/>
</dbReference>
<evidence type="ECO:0000259" key="4">
    <source>
        <dbReference type="Pfam" id="PF00248"/>
    </source>
</evidence>
<evidence type="ECO:0000313" key="6">
    <source>
        <dbReference type="Proteomes" id="UP000076842"/>
    </source>
</evidence>
<keyword evidence="2" id="KW-0521">NADP</keyword>
<feature type="domain" description="NADP-dependent oxidoreductase" evidence="4">
    <location>
        <begin position="32"/>
        <end position="338"/>
    </location>
</feature>
<dbReference type="InterPro" id="IPR023210">
    <property type="entry name" value="NADP_OxRdtase_dom"/>
</dbReference>
<organism evidence="5 6">
    <name type="scientific">Calocera cornea HHB12733</name>
    <dbReference type="NCBI Taxonomy" id="1353952"/>
    <lineage>
        <taxon>Eukaryota</taxon>
        <taxon>Fungi</taxon>
        <taxon>Dikarya</taxon>
        <taxon>Basidiomycota</taxon>
        <taxon>Agaricomycotina</taxon>
        <taxon>Dacrymycetes</taxon>
        <taxon>Dacrymycetales</taxon>
        <taxon>Dacrymycetaceae</taxon>
        <taxon>Calocera</taxon>
    </lineage>
</organism>
<dbReference type="PANTHER" id="PTHR43150">
    <property type="entry name" value="HYPERKINETIC, ISOFORM M"/>
    <property type="match status" value="1"/>
</dbReference>
<dbReference type="OrthoDB" id="1720422at2759"/>
<dbReference type="GO" id="GO:0034220">
    <property type="term" value="P:monoatomic ion transmembrane transport"/>
    <property type="evidence" value="ECO:0007669"/>
    <property type="project" value="UniProtKB-KW"/>
</dbReference>
<dbReference type="CDD" id="cd19143">
    <property type="entry name" value="AKR_AKR6C1_2"/>
    <property type="match status" value="1"/>
</dbReference>
<dbReference type="FunCoup" id="A0A165JK57">
    <property type="interactions" value="23"/>
</dbReference>
<sequence>MANFKATYEYQPKGMIFRNLGPSGLRVPVFSLGGWLTYGGTVKGDPVKEVMKAAFEAGINMFDTAEGYEAGECEREMGRVVKELGWRRTDLIITTKIFFGVRRAGPNDKGLSRKHLVEGLNESLERLQMDYVDVVFAHRPDVTTPMEEVVRAFDYLINSGKAFYWGTSEWSALQIEEAFKISEKLGLIGPICDQVQYNCFHRQRFEVEYDVLYKKYQYGTTIWSALASGILTGKYNDGIPKDSRFSTNADFFKSTIEQLQKPEGQAKLEKVRKLTKLAEGKLGCTVATLALAWAANHPGSSTVILGASKPQQVYDNLKALEIIPKLTPEVMAEIEEILDNKPAAEPNYGRGTREKLL</sequence>
<dbReference type="InterPro" id="IPR036812">
    <property type="entry name" value="NAD(P)_OxRdtase_dom_sf"/>
</dbReference>
<evidence type="ECO:0000256" key="2">
    <source>
        <dbReference type="ARBA" id="ARBA00022857"/>
    </source>
</evidence>
<protein>
    <submittedName>
        <fullName evidence="5">Putative potassium channel beta subunit protein</fullName>
    </submittedName>
</protein>
<keyword evidence="5" id="KW-0407">Ion channel</keyword>
<dbReference type="Gene3D" id="3.20.20.100">
    <property type="entry name" value="NADP-dependent oxidoreductase domain"/>
    <property type="match status" value="1"/>
</dbReference>
<dbReference type="InParanoid" id="A0A165JK57"/>
<reference evidence="5 6" key="1">
    <citation type="journal article" date="2016" name="Mol. Biol. Evol.">
        <title>Comparative Genomics of Early-Diverging Mushroom-Forming Fungi Provides Insights into the Origins of Lignocellulose Decay Capabilities.</title>
        <authorList>
            <person name="Nagy L.G."/>
            <person name="Riley R."/>
            <person name="Tritt A."/>
            <person name="Adam C."/>
            <person name="Daum C."/>
            <person name="Floudas D."/>
            <person name="Sun H."/>
            <person name="Yadav J.S."/>
            <person name="Pangilinan J."/>
            <person name="Larsson K.H."/>
            <person name="Matsuura K."/>
            <person name="Barry K."/>
            <person name="Labutti K."/>
            <person name="Kuo R."/>
            <person name="Ohm R.A."/>
            <person name="Bhattacharya S.S."/>
            <person name="Shirouzu T."/>
            <person name="Yoshinaga Y."/>
            <person name="Martin F.M."/>
            <person name="Grigoriev I.V."/>
            <person name="Hibbett D.S."/>
        </authorList>
    </citation>
    <scope>NUCLEOTIDE SEQUENCE [LARGE SCALE GENOMIC DNA]</scope>
    <source>
        <strain evidence="5 6">HHB12733</strain>
    </source>
</reference>
<dbReference type="Proteomes" id="UP000076842">
    <property type="component" value="Unassembled WGS sequence"/>
</dbReference>
<dbReference type="STRING" id="1353952.A0A165JK57"/>
<name>A0A165JK57_9BASI</name>
<dbReference type="InterPro" id="IPR005399">
    <property type="entry name" value="K_chnl_volt-dep_bsu_KCNAB-rel"/>
</dbReference>
<gene>
    <name evidence="5" type="ORF">CALCODRAFT_446535</name>
</gene>
<dbReference type="GO" id="GO:0016491">
    <property type="term" value="F:oxidoreductase activity"/>
    <property type="evidence" value="ECO:0007669"/>
    <property type="project" value="UniProtKB-KW"/>
</dbReference>
<dbReference type="SUPFAM" id="SSF51430">
    <property type="entry name" value="NAD(P)-linked oxidoreductase"/>
    <property type="match status" value="1"/>
</dbReference>
<dbReference type="Pfam" id="PF00248">
    <property type="entry name" value="Aldo_ket_red"/>
    <property type="match status" value="1"/>
</dbReference>
<dbReference type="PRINTS" id="PR01577">
    <property type="entry name" value="KCNABCHANNEL"/>
</dbReference>
<keyword evidence="5" id="KW-0406">Ion transport</keyword>
<evidence type="ECO:0000256" key="3">
    <source>
        <dbReference type="ARBA" id="ARBA00023002"/>
    </source>
</evidence>
<dbReference type="AlphaFoldDB" id="A0A165JK57"/>
<accession>A0A165JK57</accession>
<keyword evidence="6" id="KW-1185">Reference proteome</keyword>
<keyword evidence="3" id="KW-0560">Oxidoreductase</keyword>
<comment type="similarity">
    <text evidence="1">Belongs to the shaker potassium channel beta subunit family.</text>
</comment>